<accession>A0ABS5H0M8</accession>
<evidence type="ECO:0000313" key="2">
    <source>
        <dbReference type="Proteomes" id="UP000682982"/>
    </source>
</evidence>
<reference evidence="1 2" key="1">
    <citation type="submission" date="2021-04" db="EMBL/GenBank/DDBJ databases">
        <title>novel species isolated from subtropical streams in China.</title>
        <authorList>
            <person name="Lu H."/>
        </authorList>
    </citation>
    <scope>NUCLEOTIDE SEQUENCE [LARGE SCALE GENOMIC DNA]</scope>
    <source>
        <strain evidence="1 2">FT147W</strain>
    </source>
</reference>
<dbReference type="RefSeq" id="WP_212678328.1">
    <property type="nucleotide sequence ID" value="NZ_JAGSPK010000002.1"/>
</dbReference>
<evidence type="ECO:0008006" key="3">
    <source>
        <dbReference type="Google" id="ProtNLM"/>
    </source>
</evidence>
<dbReference type="EMBL" id="JAGSPK010000002">
    <property type="protein sequence ID" value="MBR7792265.1"/>
    <property type="molecule type" value="Genomic_DNA"/>
</dbReference>
<organism evidence="1 2">
    <name type="scientific">Undibacterium rivi</name>
    <dbReference type="NCBI Taxonomy" id="2828729"/>
    <lineage>
        <taxon>Bacteria</taxon>
        <taxon>Pseudomonadati</taxon>
        <taxon>Pseudomonadota</taxon>
        <taxon>Betaproteobacteria</taxon>
        <taxon>Burkholderiales</taxon>
        <taxon>Oxalobacteraceae</taxon>
        <taxon>Undibacterium</taxon>
    </lineage>
</organism>
<gene>
    <name evidence="1" type="ORF">KDM87_06605</name>
</gene>
<dbReference type="Proteomes" id="UP000682982">
    <property type="component" value="Unassembled WGS sequence"/>
</dbReference>
<proteinExistence type="predicted"/>
<protein>
    <recommendedName>
        <fullName evidence="3">Restriction endonuclease</fullName>
    </recommendedName>
</protein>
<keyword evidence="2" id="KW-1185">Reference proteome</keyword>
<sequence>MSENWAERQRRTNRLARIVAEYIFKQESILSEQIYGLCKLTWITNSYSGTNPAYIKSTKIPALSSIFQTDFSEVPIEKVAKKISYILDNDVNELINLPTGFTNFYKAYRNSSSVWIDDNIKTLLPLFKEAFLLSSDEQGLALIDKVGRLPLIPKANHEDQGMRPEYLITPAFFALDSRIRFPLINGNEGVKNLLSKLNVNNAPLKEQYMSMISLYGTGGINDAADLDQIGRDLPDFVNIGGKKATKKILENKPSSNETELPLKDESDIVSIQEARSITNKRLHNILTNKIKHSLSNYTLFEGCDKHAMFDVLVKNYDEDKNDLLIEVKSSSEIAHIRMAIGQVFDYWLRTNGESDPHLAILVPSQPDEDIKKLLEWLDIGVLWFSDDTLETCSEWLEGLVEASTTA</sequence>
<name>A0ABS5H0M8_9BURK</name>
<evidence type="ECO:0000313" key="1">
    <source>
        <dbReference type="EMBL" id="MBR7792265.1"/>
    </source>
</evidence>
<comment type="caution">
    <text evidence="1">The sequence shown here is derived from an EMBL/GenBank/DDBJ whole genome shotgun (WGS) entry which is preliminary data.</text>
</comment>